<accession>A0A081G4N7</accession>
<dbReference type="Pfam" id="PF06073">
    <property type="entry name" value="DUF934"/>
    <property type="match status" value="1"/>
</dbReference>
<dbReference type="eggNOG" id="COG3749">
    <property type="taxonomic scope" value="Bacteria"/>
</dbReference>
<evidence type="ECO:0000313" key="2">
    <source>
        <dbReference type="Proteomes" id="UP000028252"/>
    </source>
</evidence>
<dbReference type="OrthoDB" id="9800421at2"/>
<dbReference type="PIRSF" id="PIRSF030820">
    <property type="entry name" value="UCP030820"/>
    <property type="match status" value="1"/>
</dbReference>
<dbReference type="PATRIC" id="fig|1232683.4.peg.54"/>
<dbReference type="Proteomes" id="UP000028252">
    <property type="component" value="Unassembled WGS sequence"/>
</dbReference>
<reference evidence="1 2" key="1">
    <citation type="submission" date="2014-04" db="EMBL/GenBank/DDBJ databases">
        <title>Marinobacterium kochiensis sp. nov., isolated from sediment sample collected from Kochi backwaters in Kerala, India.</title>
        <authorList>
            <person name="Singh A."/>
            <person name="Pinnaka A.K."/>
        </authorList>
    </citation>
    <scope>NUCLEOTIDE SEQUENCE [LARGE SCALE GENOMIC DNA]</scope>
    <source>
        <strain evidence="1 2">AK27</strain>
    </source>
</reference>
<gene>
    <name evidence="1" type="ORF">ADIMK_0054</name>
</gene>
<dbReference type="AlphaFoldDB" id="A0A081G4N7"/>
<evidence type="ECO:0000313" key="1">
    <source>
        <dbReference type="EMBL" id="KEA65742.1"/>
    </source>
</evidence>
<name>A0A081G4N7_9GAMM</name>
<protein>
    <submittedName>
        <fullName evidence="1">Oxidoreductase probably involved in sulfite reduction</fullName>
    </submittedName>
</protein>
<organism evidence="1 2">
    <name type="scientific">Marinobacterium lacunae</name>
    <dbReference type="NCBI Taxonomy" id="1232683"/>
    <lineage>
        <taxon>Bacteria</taxon>
        <taxon>Pseudomonadati</taxon>
        <taxon>Pseudomonadota</taxon>
        <taxon>Gammaproteobacteria</taxon>
        <taxon>Oceanospirillales</taxon>
        <taxon>Oceanospirillaceae</taxon>
        <taxon>Marinobacterium</taxon>
    </lineage>
</organism>
<dbReference type="STRING" id="1232683.ADIMK_0054"/>
<dbReference type="EMBL" id="JMQN01000004">
    <property type="protein sequence ID" value="KEA65742.1"/>
    <property type="molecule type" value="Genomic_DNA"/>
</dbReference>
<keyword evidence="2" id="KW-1185">Reference proteome</keyword>
<dbReference type="InterPro" id="IPR008318">
    <property type="entry name" value="UCP030820"/>
</dbReference>
<proteinExistence type="predicted"/>
<dbReference type="RefSeq" id="WP_036182258.1">
    <property type="nucleotide sequence ID" value="NZ_JMQN01000004.1"/>
</dbReference>
<comment type="caution">
    <text evidence="1">The sequence shown here is derived from an EMBL/GenBank/DDBJ whole genome shotgun (WGS) entry which is preliminary data.</text>
</comment>
<sequence>MPLLIDRQIVNENGWLLVEEAETLPQSADLLLPLALYLECGETLKGHKGRIAVKVNGDDDLTPVLESKDLFAMIAIEFPAFRDGRGFSLARILRRAGYKGELRAVGSPARDQLGYMERCGFNAFEFADEEFSDDFLKAFGEISVRYQGSSDDPRPVYLQN</sequence>